<evidence type="ECO:0000313" key="4">
    <source>
        <dbReference type="EMBL" id="WFC96096.1"/>
    </source>
</evidence>
<evidence type="ECO:0000256" key="3">
    <source>
        <dbReference type="SAM" id="Phobius"/>
    </source>
</evidence>
<gene>
    <name evidence="4" type="ORF">MBRA1_002752</name>
</gene>
<feature type="transmembrane region" description="Helical" evidence="3">
    <location>
        <begin position="12"/>
        <end position="31"/>
    </location>
</feature>
<reference evidence="4" key="1">
    <citation type="submission" date="2023-03" db="EMBL/GenBank/DDBJ databases">
        <title>Mating type loci evolution in Malassezia.</title>
        <authorList>
            <person name="Coelho M.A."/>
        </authorList>
    </citation>
    <scope>NUCLEOTIDE SEQUENCE</scope>
    <source>
        <strain evidence="4">CBS 14135</strain>
    </source>
</reference>
<dbReference type="FunFam" id="3.90.550.10:FF:000051">
    <property type="entry name" value="Alpha-1,2-mannosyltransferase (Ktr4)"/>
    <property type="match status" value="1"/>
</dbReference>
<name>A0AAF0DUP5_9BASI</name>
<accession>A0AAF0DUP5</accession>
<protein>
    <recommendedName>
        <fullName evidence="6">Glycosyltransferase family 15 protein</fullName>
    </recommendedName>
</protein>
<organism evidence="4 5">
    <name type="scientific">Malassezia brasiliensis</name>
    <dbReference type="NCBI Taxonomy" id="1821822"/>
    <lineage>
        <taxon>Eukaryota</taxon>
        <taxon>Fungi</taxon>
        <taxon>Dikarya</taxon>
        <taxon>Basidiomycota</taxon>
        <taxon>Ustilaginomycotina</taxon>
        <taxon>Malasseziomycetes</taxon>
        <taxon>Malasseziales</taxon>
        <taxon>Malasseziaceae</taxon>
        <taxon>Malassezia</taxon>
    </lineage>
</organism>
<proteinExistence type="inferred from homology"/>
<dbReference type="PANTHER" id="PTHR31121">
    <property type="entry name" value="ALPHA-1,2 MANNOSYLTRANSFERASE KTR1"/>
    <property type="match status" value="1"/>
</dbReference>
<comment type="similarity">
    <text evidence="1">Belongs to the glycosyltransferase 15 family.</text>
</comment>
<dbReference type="GO" id="GO:0005794">
    <property type="term" value="C:Golgi apparatus"/>
    <property type="evidence" value="ECO:0007669"/>
    <property type="project" value="TreeGrafter"/>
</dbReference>
<evidence type="ECO:0000313" key="5">
    <source>
        <dbReference type="Proteomes" id="UP001216638"/>
    </source>
</evidence>
<evidence type="ECO:0000256" key="2">
    <source>
        <dbReference type="ARBA" id="ARBA00022679"/>
    </source>
</evidence>
<dbReference type="GO" id="GO:0000032">
    <property type="term" value="P:cell wall mannoprotein biosynthetic process"/>
    <property type="evidence" value="ECO:0007669"/>
    <property type="project" value="TreeGrafter"/>
</dbReference>
<keyword evidence="3" id="KW-0472">Membrane</keyword>
<dbReference type="SUPFAM" id="SSF53448">
    <property type="entry name" value="Nucleotide-diphospho-sugar transferases"/>
    <property type="match status" value="1"/>
</dbReference>
<sequence length="440" mass="52096">MLESVVRRPQRLLFALIAFMVVLFFTTYLSLSSWGSEQVRTHFETLKAAFNKNATQAAVHAQNEIASTISIGGQPSQAFMDGIKTIDDLRKYAVKGEDGNLYPPTFVPSEVNKLPRAKAGFIVLVRNNELEDMRKSMRDVEDRFNRKYGYPWIFLNNEPFTEEFKQGVKKMTRSEVRFGFIGPEMWGYPDWIDQTRAAESRKKMAEEGVIYGWSESYRHMCRFQSGFFWRHNLTMDLDYYWRVEPGIQLFCDLDYDPFVFMELNDKKYGFTISLHEYVKTIPTLWDRTKEFMKMHPDYLAKDHALHFMTDEPERLLEPGYNMCHFWSNFEIADLRFWRGQKYTEYFDYLDKAGGFFYERWGDAPVHSIAAVLFLNRSQIHHFNDIGYFHGPWTHCPLNRPKFHDNGKCLCNPEDSADYNDFMCMKEWWRTSIEGDPNQRS</sequence>
<dbReference type="EMBL" id="CP119953">
    <property type="protein sequence ID" value="WFC96096.1"/>
    <property type="molecule type" value="Genomic_DNA"/>
</dbReference>
<evidence type="ECO:0000256" key="1">
    <source>
        <dbReference type="ARBA" id="ARBA00007677"/>
    </source>
</evidence>
<dbReference type="Proteomes" id="UP001216638">
    <property type="component" value="Chromosome 3"/>
</dbReference>
<keyword evidence="2" id="KW-0808">Transferase</keyword>
<keyword evidence="3" id="KW-0812">Transmembrane</keyword>
<dbReference type="GO" id="GO:0016020">
    <property type="term" value="C:membrane"/>
    <property type="evidence" value="ECO:0007669"/>
    <property type="project" value="InterPro"/>
</dbReference>
<dbReference type="PANTHER" id="PTHR31121:SF6">
    <property type="entry name" value="ALPHA-1,2 MANNOSYLTRANSFERASE KTR1"/>
    <property type="match status" value="1"/>
</dbReference>
<dbReference type="InterPro" id="IPR002685">
    <property type="entry name" value="Glyco_trans_15"/>
</dbReference>
<dbReference type="Pfam" id="PF01793">
    <property type="entry name" value="Glyco_transf_15"/>
    <property type="match status" value="1"/>
</dbReference>
<keyword evidence="3" id="KW-1133">Transmembrane helix</keyword>
<evidence type="ECO:0008006" key="6">
    <source>
        <dbReference type="Google" id="ProtNLM"/>
    </source>
</evidence>
<dbReference type="AlphaFoldDB" id="A0AAF0DUP5"/>
<keyword evidence="5" id="KW-1185">Reference proteome</keyword>
<dbReference type="GO" id="GO:0006487">
    <property type="term" value="P:protein N-linked glycosylation"/>
    <property type="evidence" value="ECO:0007669"/>
    <property type="project" value="TreeGrafter"/>
</dbReference>
<dbReference type="Gene3D" id="3.90.550.10">
    <property type="entry name" value="Spore Coat Polysaccharide Biosynthesis Protein SpsA, Chain A"/>
    <property type="match status" value="1"/>
</dbReference>
<dbReference type="GO" id="GO:0000026">
    <property type="term" value="F:alpha-1,2-mannosyltransferase activity"/>
    <property type="evidence" value="ECO:0007669"/>
    <property type="project" value="TreeGrafter"/>
</dbReference>
<dbReference type="InterPro" id="IPR029044">
    <property type="entry name" value="Nucleotide-diphossugar_trans"/>
</dbReference>